<protein>
    <submittedName>
        <fullName evidence="1">Phosphoglycerate mutase-like protein</fullName>
    </submittedName>
</protein>
<reference evidence="2" key="1">
    <citation type="journal article" date="2012" name="Science">
        <title>The Paleozoic origin of enzymatic lignin decomposition reconstructed from 31 fungal genomes.</title>
        <authorList>
            <person name="Floudas D."/>
            <person name="Binder M."/>
            <person name="Riley R."/>
            <person name="Barry K."/>
            <person name="Blanchette R.A."/>
            <person name="Henrissat B."/>
            <person name="Martinez A.T."/>
            <person name="Otillar R."/>
            <person name="Spatafora J.W."/>
            <person name="Yadav J.S."/>
            <person name="Aerts A."/>
            <person name="Benoit I."/>
            <person name="Boyd A."/>
            <person name="Carlson A."/>
            <person name="Copeland A."/>
            <person name="Coutinho P.M."/>
            <person name="de Vries R.P."/>
            <person name="Ferreira P."/>
            <person name="Findley K."/>
            <person name="Foster B."/>
            <person name="Gaskell J."/>
            <person name="Glotzer D."/>
            <person name="Gorecki P."/>
            <person name="Heitman J."/>
            <person name="Hesse C."/>
            <person name="Hori C."/>
            <person name="Igarashi K."/>
            <person name="Jurgens J.A."/>
            <person name="Kallen N."/>
            <person name="Kersten P."/>
            <person name="Kohler A."/>
            <person name="Kuees U."/>
            <person name="Kumar T.K.A."/>
            <person name="Kuo A."/>
            <person name="LaButti K."/>
            <person name="Larrondo L.F."/>
            <person name="Lindquist E."/>
            <person name="Ling A."/>
            <person name="Lombard V."/>
            <person name="Lucas S."/>
            <person name="Lundell T."/>
            <person name="Martin R."/>
            <person name="McLaughlin D.J."/>
            <person name="Morgenstern I."/>
            <person name="Morin E."/>
            <person name="Murat C."/>
            <person name="Nagy L.G."/>
            <person name="Nolan M."/>
            <person name="Ohm R.A."/>
            <person name="Patyshakuliyeva A."/>
            <person name="Rokas A."/>
            <person name="Ruiz-Duenas F.J."/>
            <person name="Sabat G."/>
            <person name="Salamov A."/>
            <person name="Samejima M."/>
            <person name="Schmutz J."/>
            <person name="Slot J.C."/>
            <person name="St John F."/>
            <person name="Stenlid J."/>
            <person name="Sun H."/>
            <person name="Sun S."/>
            <person name="Syed K."/>
            <person name="Tsang A."/>
            <person name="Wiebenga A."/>
            <person name="Young D."/>
            <person name="Pisabarro A."/>
            <person name="Eastwood D.C."/>
            <person name="Martin F."/>
            <person name="Cullen D."/>
            <person name="Grigoriev I.V."/>
            <person name="Hibbett D.S."/>
        </authorList>
    </citation>
    <scope>NUCLEOTIDE SEQUENCE [LARGE SCALE GENOMIC DNA]</scope>
    <source>
        <strain evidence="2">RWD-64-598 SS2</strain>
    </source>
</reference>
<dbReference type="Gene3D" id="3.40.50.1240">
    <property type="entry name" value="Phosphoglycerate mutase-like"/>
    <property type="match status" value="1"/>
</dbReference>
<sequence length="393" mass="43487">MVNATAHGLIGVVLLARHGDRTEYYQNPLTYNSNQSYITPLGSVQEYELGSYLRSVYLNKSSPSYISNISTDVADINQLYIRSDAGGGNAILNSAYSLLQGLYPGTTASSITLANGTTVTAPLQGYQYIPVESVEQDLIPSLTSWMDCQYFQYHVNRTYDSSQYLEIAQEAQPFLDAVVPYIDGRSNNFTNMWNIYDYINVQSIHNKTYNDALPPTFLEQARYYANQHEYLMFTDSASNAIGEIPIRTLLPELIWSLGNMSANTSPVKLALTELDYKPFISLFNVTNATLGDPSIAGIANYASAAALELSYGSGGEPEISLKFKNGTEDDELRPLTMWGNSSVTLKQFITILDNTTVNSTHNWCFSCNQTILRGCSVYNFSTDPFLNPGSANP</sequence>
<dbReference type="InterPro" id="IPR029033">
    <property type="entry name" value="His_PPase_superfam"/>
</dbReference>
<dbReference type="OrthoDB" id="258392at2759"/>
<dbReference type="GO" id="GO:0016791">
    <property type="term" value="F:phosphatase activity"/>
    <property type="evidence" value="ECO:0007669"/>
    <property type="project" value="TreeGrafter"/>
</dbReference>
<keyword evidence="2" id="KW-1185">Reference proteome</keyword>
<proteinExistence type="predicted"/>
<organism evidence="1 2">
    <name type="scientific">Coniophora puteana (strain RWD-64-598)</name>
    <name type="common">Brown rot fungus</name>
    <dbReference type="NCBI Taxonomy" id="741705"/>
    <lineage>
        <taxon>Eukaryota</taxon>
        <taxon>Fungi</taxon>
        <taxon>Dikarya</taxon>
        <taxon>Basidiomycota</taxon>
        <taxon>Agaricomycotina</taxon>
        <taxon>Agaricomycetes</taxon>
        <taxon>Agaricomycetidae</taxon>
        <taxon>Boletales</taxon>
        <taxon>Coniophorineae</taxon>
        <taxon>Coniophoraceae</taxon>
        <taxon>Coniophora</taxon>
    </lineage>
</organism>
<dbReference type="EMBL" id="JH711580">
    <property type="protein sequence ID" value="EIW79664.1"/>
    <property type="molecule type" value="Genomic_DNA"/>
</dbReference>
<dbReference type="KEGG" id="cput:CONPUDRAFT_58864"/>
<dbReference type="PANTHER" id="PTHR11567:SF142">
    <property type="entry name" value="PHOSPHOGLYCERATE MUTASE-LIKE PROTEIN"/>
    <property type="match status" value="1"/>
</dbReference>
<dbReference type="SUPFAM" id="SSF53254">
    <property type="entry name" value="Phosphoglycerate mutase-like"/>
    <property type="match status" value="1"/>
</dbReference>
<accession>A0A5M3MLJ6</accession>
<dbReference type="Proteomes" id="UP000053558">
    <property type="component" value="Unassembled WGS sequence"/>
</dbReference>
<comment type="caution">
    <text evidence="1">The sequence shown here is derived from an EMBL/GenBank/DDBJ whole genome shotgun (WGS) entry which is preliminary data.</text>
</comment>
<dbReference type="InterPro" id="IPR050645">
    <property type="entry name" value="Histidine_acid_phosphatase"/>
</dbReference>
<dbReference type="OMA" id="SCNQTIL"/>
<evidence type="ECO:0000313" key="2">
    <source>
        <dbReference type="Proteomes" id="UP000053558"/>
    </source>
</evidence>
<dbReference type="RefSeq" id="XP_007769792.1">
    <property type="nucleotide sequence ID" value="XM_007771602.1"/>
</dbReference>
<name>A0A5M3MLJ6_CONPW</name>
<dbReference type="PANTHER" id="PTHR11567">
    <property type="entry name" value="ACID PHOSPHATASE-RELATED"/>
    <property type="match status" value="1"/>
</dbReference>
<gene>
    <name evidence="1" type="ORF">CONPUDRAFT_58864</name>
</gene>
<dbReference type="GeneID" id="19207985"/>
<dbReference type="AlphaFoldDB" id="A0A5M3MLJ6"/>
<evidence type="ECO:0000313" key="1">
    <source>
        <dbReference type="EMBL" id="EIW79664.1"/>
    </source>
</evidence>